<evidence type="ECO:0000256" key="3">
    <source>
        <dbReference type="RuleBase" id="RU369035"/>
    </source>
</evidence>
<feature type="region of interest" description="Disordered" evidence="4">
    <location>
        <begin position="509"/>
        <end position="528"/>
    </location>
</feature>
<dbReference type="AlphaFoldDB" id="A0A1U7LGD3"/>
<comment type="caution">
    <text evidence="6">The sequence shown here is derived from an EMBL/GenBank/DDBJ whole genome shotgun (WGS) entry which is preliminary data.</text>
</comment>
<dbReference type="InterPro" id="IPR008847">
    <property type="entry name" value="Suf"/>
</dbReference>
<dbReference type="OrthoDB" id="26282at2759"/>
<dbReference type="InterPro" id="IPR003107">
    <property type="entry name" value="HAT"/>
</dbReference>
<reference evidence="6 7" key="1">
    <citation type="submission" date="2016-04" db="EMBL/GenBank/DDBJ databases">
        <title>Evolutionary innovation and constraint leading to complex multicellularity in the Ascomycota.</title>
        <authorList>
            <person name="Cisse O."/>
            <person name="Nguyen A."/>
            <person name="Hewitt D.A."/>
            <person name="Jedd G."/>
            <person name="Stajich J.E."/>
        </authorList>
    </citation>
    <scope>NUCLEOTIDE SEQUENCE [LARGE SCALE GENOMIC DNA]</scope>
    <source>
        <strain evidence="6 7">DAH-3</strain>
    </source>
</reference>
<dbReference type="STRING" id="1198029.A0A1U7LGD3"/>
<protein>
    <recommendedName>
        <fullName evidence="3">mRNA 3'-end-processing protein RNA14</fullName>
    </recommendedName>
</protein>
<feature type="compositionally biased region" description="Basic and acidic residues" evidence="4">
    <location>
        <begin position="516"/>
        <end position="528"/>
    </location>
</feature>
<organism evidence="6 7">
    <name type="scientific">Neolecta irregularis (strain DAH-3)</name>
    <dbReference type="NCBI Taxonomy" id="1198029"/>
    <lineage>
        <taxon>Eukaryota</taxon>
        <taxon>Fungi</taxon>
        <taxon>Dikarya</taxon>
        <taxon>Ascomycota</taxon>
        <taxon>Taphrinomycotina</taxon>
        <taxon>Neolectales</taxon>
        <taxon>Neolectaceae</taxon>
        <taxon>Neolecta</taxon>
    </lineage>
</organism>
<feature type="compositionally biased region" description="Polar residues" evidence="4">
    <location>
        <begin position="1"/>
        <end position="19"/>
    </location>
</feature>
<evidence type="ECO:0000313" key="7">
    <source>
        <dbReference type="Proteomes" id="UP000186594"/>
    </source>
</evidence>
<keyword evidence="3" id="KW-0507">mRNA processing</keyword>
<dbReference type="OMA" id="NVWITEM"/>
<dbReference type="InterPro" id="IPR045243">
    <property type="entry name" value="Rna14-like"/>
</dbReference>
<proteinExistence type="predicted"/>
<keyword evidence="2 3" id="KW-0539">Nucleus</keyword>
<keyword evidence="3" id="KW-0963">Cytoplasm</keyword>
<dbReference type="SUPFAM" id="SSF48452">
    <property type="entry name" value="TPR-like"/>
    <property type="match status" value="2"/>
</dbReference>
<evidence type="ECO:0000256" key="4">
    <source>
        <dbReference type="SAM" id="MobiDB-lite"/>
    </source>
</evidence>
<keyword evidence="7" id="KW-1185">Reference proteome</keyword>
<keyword evidence="1" id="KW-0677">Repeat</keyword>
<evidence type="ECO:0000256" key="1">
    <source>
        <dbReference type="ARBA" id="ARBA00022737"/>
    </source>
</evidence>
<comment type="subcellular location">
    <subcellularLocation>
        <location evidence="3">Nucleus</location>
    </subcellularLocation>
    <subcellularLocation>
        <location evidence="3">Cytoplasm</location>
    </subcellularLocation>
    <text evidence="3">Nucleus and/or cytoplasm.</text>
</comment>
<evidence type="ECO:0000313" key="6">
    <source>
        <dbReference type="EMBL" id="OLL21715.1"/>
    </source>
</evidence>
<dbReference type="Gene3D" id="1.25.40.1040">
    <property type="match status" value="1"/>
</dbReference>
<feature type="compositionally biased region" description="Polar residues" evidence="4">
    <location>
        <begin position="35"/>
        <end position="47"/>
    </location>
</feature>
<feature type="compositionally biased region" description="Basic residues" evidence="4">
    <location>
        <begin position="745"/>
        <end position="754"/>
    </location>
</feature>
<dbReference type="GO" id="GO:0003729">
    <property type="term" value="F:mRNA binding"/>
    <property type="evidence" value="ECO:0007669"/>
    <property type="project" value="TreeGrafter"/>
</dbReference>
<dbReference type="PANTHER" id="PTHR19980">
    <property type="entry name" value="RNA CLEAVAGE STIMULATION FACTOR"/>
    <property type="match status" value="1"/>
</dbReference>
<dbReference type="Pfam" id="PF05843">
    <property type="entry name" value="Suf"/>
    <property type="match status" value="1"/>
</dbReference>
<sequence>MGEEQNTNGIIANTDQHQSINEHDISSSSSSVVSNQLQPSPEKSSAMENEAAAIANLVSGQLESSANDQQSAVERDTTPKPPNEVMHKNPSDSSPSQRIKESKIYAILSSQLKRKRLPHDKIGIFEDRIAINPMDTQAWLSLIKEHKEKGKVDEVRAAFQRFFKVYPGAANQWIDWINLEQQYNNFQKVEEIFAKCLPTVHSVPLYKVYLDYVRRVNSISSGGQGARDIITAAFDFVVKSVGLDRDSGSIWSEYLDFVKGWDVRQQIFDKADFEQAGTKWQEQQQMDQLRKIFQRAVCIPLDNLESLWRRYDAFENGLNRATARKFLAEKSPAYMTARASLRELSDILSKINRKDLPSLPTWDSSDVGELLAWKRWIEWEKSDPLVLESPKALSERVIYAYRQAIIRMRFYPEIWSSAAEYYVSRQMEKEASDLLKQGILANPTSYLLHFQYAEHVEANGCLTENQTIFENLIQAVTAEIEKVQATAEIQKSQIMEAVDENDEIQATIASEEEDDAKSTENQDKKESQIKAINEDTLRRCEAFGADLSVAWVMYMRAMRRTEGIKSTRLVFAKARKALFVSHIIYSASAMMEYHCSKDATIARKVFEFGLKKYSQNADYVLSYLDFLININDDANARALFERTVPKFEAESARPLYQRFYQYEAHFGDLGAVLKLDSRMTDLYPKESSLSKFRLRNRYGRSDAIANHDLGGLRLPAHPSEIKKSSDSSSDDSDSSTEDEKVETPKKRKRKNKRPIVKDRKPGNASPARKRLQTKTLARDSPSPTGAPVLVQLPDALATMVSRLPPAEIFDGATFHCDKLVDLILKAEVRPVVLGDEIWQKS</sequence>
<comment type="function">
    <text evidence="3">Component of the cleavage factor IA (CFIA) complex, which is involved in the endonucleolytic cleavage during polyadenylation-dependent pre-mRNA 3'-end formation.</text>
</comment>
<accession>A0A1U7LGD3</accession>
<name>A0A1U7LGD3_NEOID</name>
<dbReference type="Proteomes" id="UP000186594">
    <property type="component" value="Unassembled WGS sequence"/>
</dbReference>
<dbReference type="PANTHER" id="PTHR19980:SF0">
    <property type="entry name" value="CLEAVAGE STIMULATION FACTOR SUBUNIT 3"/>
    <property type="match status" value="1"/>
</dbReference>
<feature type="compositionally biased region" description="Polar residues" evidence="4">
    <location>
        <begin position="58"/>
        <end position="72"/>
    </location>
</feature>
<feature type="region of interest" description="Disordered" evidence="4">
    <location>
        <begin position="1"/>
        <end position="100"/>
    </location>
</feature>
<dbReference type="GO" id="GO:0005634">
    <property type="term" value="C:nucleus"/>
    <property type="evidence" value="ECO:0007669"/>
    <property type="project" value="UniProtKB-SubCell"/>
</dbReference>
<gene>
    <name evidence="6" type="ORF">NEOLI_002364</name>
</gene>
<evidence type="ECO:0000256" key="2">
    <source>
        <dbReference type="ARBA" id="ARBA00023242"/>
    </source>
</evidence>
<dbReference type="GO" id="GO:0005737">
    <property type="term" value="C:cytoplasm"/>
    <property type="evidence" value="ECO:0007669"/>
    <property type="project" value="UniProtKB-SubCell"/>
</dbReference>
<feature type="region of interest" description="Disordered" evidence="4">
    <location>
        <begin position="708"/>
        <end position="786"/>
    </location>
</feature>
<dbReference type="InterPro" id="IPR011990">
    <property type="entry name" value="TPR-like_helical_dom_sf"/>
</dbReference>
<dbReference type="GO" id="GO:0180010">
    <property type="term" value="P:co-transcriptional mRNA 3'-end processing, cleavage and polyadenylation pathway"/>
    <property type="evidence" value="ECO:0007669"/>
    <property type="project" value="UniProtKB-UniRule"/>
</dbReference>
<evidence type="ECO:0000259" key="5">
    <source>
        <dbReference type="Pfam" id="PF05843"/>
    </source>
</evidence>
<dbReference type="EMBL" id="LXFE01004366">
    <property type="protein sequence ID" value="OLL21715.1"/>
    <property type="molecule type" value="Genomic_DNA"/>
</dbReference>
<dbReference type="SMART" id="SM00386">
    <property type="entry name" value="HAT"/>
    <property type="match status" value="9"/>
</dbReference>
<feature type="domain" description="Suppressor of forked" evidence="5">
    <location>
        <begin position="120"/>
        <end position="708"/>
    </location>
</feature>